<dbReference type="Gene3D" id="3.90.550.10">
    <property type="entry name" value="Spore Coat Polysaccharide Biosynthesis Protein SpsA, Chain A"/>
    <property type="match status" value="1"/>
</dbReference>
<feature type="domain" description="Nucleotidyl transferase" evidence="8">
    <location>
        <begin position="4"/>
        <end position="286"/>
    </location>
</feature>
<dbReference type="InterPro" id="IPR054566">
    <property type="entry name" value="ManC/GMP-like_b-helix"/>
</dbReference>
<evidence type="ECO:0000256" key="4">
    <source>
        <dbReference type="ARBA" id="ARBA00022695"/>
    </source>
</evidence>
<dbReference type="Proteomes" id="UP000190951">
    <property type="component" value="Chromosome"/>
</dbReference>
<dbReference type="InterPro" id="IPR051161">
    <property type="entry name" value="Mannose-6P_isomerase_type2"/>
</dbReference>
<dbReference type="Pfam" id="PF00483">
    <property type="entry name" value="NTP_transferase"/>
    <property type="match status" value="1"/>
</dbReference>
<evidence type="ECO:0000313" key="10">
    <source>
        <dbReference type="EMBL" id="URZ13156.1"/>
    </source>
</evidence>
<dbReference type="KEGG" id="crw:CROST_039060"/>
<name>A0A1S8L843_9CLOT</name>
<dbReference type="STRING" id="84029.CROST_18840"/>
<dbReference type="InterPro" id="IPR049577">
    <property type="entry name" value="GMPP_N"/>
</dbReference>
<keyword evidence="6" id="KW-0342">GTP-binding</keyword>
<dbReference type="SUPFAM" id="SSF159283">
    <property type="entry name" value="Guanosine diphospho-D-mannose pyrophosphorylase/mannose-6-phosphate isomerase linker domain"/>
    <property type="match status" value="1"/>
</dbReference>
<dbReference type="SUPFAM" id="SSF53448">
    <property type="entry name" value="Nucleotide-diphospho-sugar transferases"/>
    <property type="match status" value="1"/>
</dbReference>
<evidence type="ECO:0000256" key="6">
    <source>
        <dbReference type="ARBA" id="ARBA00023134"/>
    </source>
</evidence>
<evidence type="ECO:0000313" key="11">
    <source>
        <dbReference type="Proteomes" id="UP000190951"/>
    </source>
</evidence>
<proteinExistence type="inferred from homology"/>
<dbReference type="InterPro" id="IPR029044">
    <property type="entry name" value="Nucleotide-diphossugar_trans"/>
</dbReference>
<accession>A0A1S8L843</accession>
<evidence type="ECO:0000256" key="7">
    <source>
        <dbReference type="ARBA" id="ARBA00047343"/>
    </source>
</evidence>
<dbReference type="EMBL" id="CP096983">
    <property type="protein sequence ID" value="URZ13156.1"/>
    <property type="molecule type" value="Genomic_DNA"/>
</dbReference>
<keyword evidence="4" id="KW-0548">Nucleotidyltransferase</keyword>
<sequence>MLCALIMAGGKGERFWPLSTDEKPKQFLQLLSDKTMIQMTVERLQGVIDIERIFVVTGERYVDILKQQLPELPERNIIVEPVGKNTAPCIALSAFIINKYYKDASLVVLPSDQLIVDDDKLLKTIKAAEKFVEENESVIVTLGMKPTRPETGYGYIKSGVVRSEIDGFEIKRVEKFVEKPNKENAERYVEDGNFLWNGGMFIWKCSTILTLTEKHLNKTYNILKKIAEDKENQLKEILEKEYLKVEAISVDYGIMEKADNIYVIPCNFGWDDIGTWYAVERYRDKDEDNNVCVGDIKNIDGKNNIVVGKKKPIVVVGLSEVFVVESDDIIFVGKKEDIERIKEIKKKVKE</sequence>
<evidence type="ECO:0000259" key="8">
    <source>
        <dbReference type="Pfam" id="PF00483"/>
    </source>
</evidence>
<comment type="catalytic activity">
    <reaction evidence="7">
        <text>alpha-D-mannose 1-phosphate + GTP + H(+) = GDP-alpha-D-mannose + diphosphate</text>
        <dbReference type="Rhea" id="RHEA:15229"/>
        <dbReference type="ChEBI" id="CHEBI:15378"/>
        <dbReference type="ChEBI" id="CHEBI:33019"/>
        <dbReference type="ChEBI" id="CHEBI:37565"/>
        <dbReference type="ChEBI" id="CHEBI:57527"/>
        <dbReference type="ChEBI" id="CHEBI:58409"/>
        <dbReference type="EC" id="2.7.7.13"/>
    </reaction>
</comment>
<keyword evidence="5" id="KW-0547">Nucleotide-binding</keyword>
<gene>
    <name evidence="10" type="primary">algA_2</name>
    <name evidence="10" type="ORF">CROST_039060</name>
</gene>
<dbReference type="GO" id="GO:0004475">
    <property type="term" value="F:mannose-1-phosphate guanylyltransferase (GTP) activity"/>
    <property type="evidence" value="ECO:0007669"/>
    <property type="project" value="UniProtKB-EC"/>
</dbReference>
<dbReference type="GO" id="GO:0005525">
    <property type="term" value="F:GTP binding"/>
    <property type="evidence" value="ECO:0007669"/>
    <property type="project" value="UniProtKB-KW"/>
</dbReference>
<dbReference type="PANTHER" id="PTHR46390">
    <property type="entry name" value="MANNOSE-1-PHOSPHATE GUANYLYLTRANSFERASE"/>
    <property type="match status" value="1"/>
</dbReference>
<keyword evidence="3" id="KW-0808">Transferase</keyword>
<dbReference type="EC" id="2.7.7.13" evidence="2"/>
<evidence type="ECO:0000256" key="2">
    <source>
        <dbReference type="ARBA" id="ARBA00012387"/>
    </source>
</evidence>
<dbReference type="RefSeq" id="WP_077835202.1">
    <property type="nucleotide sequence ID" value="NZ_CP096983.1"/>
</dbReference>
<evidence type="ECO:0000259" key="9">
    <source>
        <dbReference type="Pfam" id="PF22640"/>
    </source>
</evidence>
<feature type="domain" description="MannoseP isomerase/GMP-like beta-helix" evidence="9">
    <location>
        <begin position="298"/>
        <end position="346"/>
    </location>
</feature>
<reference evidence="10 11" key="1">
    <citation type="submission" date="2022-04" db="EMBL/GenBank/DDBJ databases">
        <title>Genome sequence of C. roseum typestrain.</title>
        <authorList>
            <person name="Poehlein A."/>
            <person name="Schoch T."/>
            <person name="Duerre P."/>
            <person name="Daniel R."/>
        </authorList>
    </citation>
    <scope>NUCLEOTIDE SEQUENCE [LARGE SCALE GENOMIC DNA]</scope>
    <source>
        <strain evidence="10 11">DSM 7320</strain>
    </source>
</reference>
<dbReference type="PANTHER" id="PTHR46390:SF1">
    <property type="entry name" value="MANNOSE-1-PHOSPHATE GUANYLYLTRANSFERASE"/>
    <property type="match status" value="1"/>
</dbReference>
<evidence type="ECO:0000256" key="5">
    <source>
        <dbReference type="ARBA" id="ARBA00022741"/>
    </source>
</evidence>
<dbReference type="InterPro" id="IPR005835">
    <property type="entry name" value="NTP_transferase_dom"/>
</dbReference>
<dbReference type="Pfam" id="PF22640">
    <property type="entry name" value="ManC_GMP_beta-helix"/>
    <property type="match status" value="1"/>
</dbReference>
<comment type="similarity">
    <text evidence="1">Belongs to the mannose-6-phosphate isomerase type 2 family.</text>
</comment>
<evidence type="ECO:0000256" key="1">
    <source>
        <dbReference type="ARBA" id="ARBA00006115"/>
    </source>
</evidence>
<keyword evidence="11" id="KW-1185">Reference proteome</keyword>
<dbReference type="AlphaFoldDB" id="A0A1S8L843"/>
<protein>
    <recommendedName>
        <fullName evidence="2">mannose-1-phosphate guanylyltransferase</fullName>
        <ecNumber evidence="2">2.7.7.13</ecNumber>
    </recommendedName>
</protein>
<evidence type="ECO:0000256" key="3">
    <source>
        <dbReference type="ARBA" id="ARBA00022679"/>
    </source>
</evidence>
<organism evidence="10 11">
    <name type="scientific">Clostridium felsineum</name>
    <dbReference type="NCBI Taxonomy" id="36839"/>
    <lineage>
        <taxon>Bacteria</taxon>
        <taxon>Bacillati</taxon>
        <taxon>Bacillota</taxon>
        <taxon>Clostridia</taxon>
        <taxon>Eubacteriales</taxon>
        <taxon>Clostridiaceae</taxon>
        <taxon>Clostridium</taxon>
    </lineage>
</organism>
<dbReference type="GO" id="GO:0009298">
    <property type="term" value="P:GDP-mannose biosynthetic process"/>
    <property type="evidence" value="ECO:0007669"/>
    <property type="project" value="TreeGrafter"/>
</dbReference>
<dbReference type="CDD" id="cd02509">
    <property type="entry name" value="GDP-M1P_Guanylyltransferase"/>
    <property type="match status" value="1"/>
</dbReference>
<dbReference type="FunFam" id="3.90.550.10:FF:000046">
    <property type="entry name" value="Mannose-1-phosphate guanylyltransferase (GDP)"/>
    <property type="match status" value="1"/>
</dbReference>